<dbReference type="SMART" id="SM00450">
    <property type="entry name" value="RHOD"/>
    <property type="match status" value="1"/>
</dbReference>
<keyword evidence="3" id="KW-1185">Reference proteome</keyword>
<dbReference type="CDD" id="cd00158">
    <property type="entry name" value="RHOD"/>
    <property type="match status" value="1"/>
</dbReference>
<gene>
    <name evidence="2" type="ORF">EDD32_1170</name>
</gene>
<reference evidence="2 3" key="1">
    <citation type="submission" date="2018-11" db="EMBL/GenBank/DDBJ databases">
        <title>Sequencing the genomes of 1000 actinobacteria strains.</title>
        <authorList>
            <person name="Klenk H.-P."/>
        </authorList>
    </citation>
    <scope>NUCLEOTIDE SEQUENCE [LARGE SCALE GENOMIC DNA]</scope>
    <source>
        <strain evidence="2 3">DSM 14418</strain>
    </source>
</reference>
<keyword evidence="2" id="KW-0808">Transferase</keyword>
<dbReference type="RefSeq" id="WP_123915708.1">
    <property type="nucleotide sequence ID" value="NZ_RKRA01000001.1"/>
</dbReference>
<dbReference type="Pfam" id="PF00581">
    <property type="entry name" value="Rhodanese"/>
    <property type="match status" value="1"/>
</dbReference>
<dbReference type="OrthoDB" id="9800872at2"/>
<dbReference type="AlphaFoldDB" id="A0A3N4Z6E1"/>
<dbReference type="PROSITE" id="PS00380">
    <property type="entry name" value="RHODANESE_1"/>
    <property type="match status" value="1"/>
</dbReference>
<feature type="domain" description="Rhodanese" evidence="1">
    <location>
        <begin position="13"/>
        <end position="100"/>
    </location>
</feature>
<dbReference type="PROSITE" id="PS50206">
    <property type="entry name" value="RHODANESE_3"/>
    <property type="match status" value="1"/>
</dbReference>
<accession>A0A3N4Z6E1</accession>
<evidence type="ECO:0000313" key="3">
    <source>
        <dbReference type="Proteomes" id="UP000280726"/>
    </source>
</evidence>
<dbReference type="InterPro" id="IPR001307">
    <property type="entry name" value="Thiosulphate_STrfase_CS"/>
</dbReference>
<sequence length="107" mass="11554">MPVVTIDQLAAARATGAYVLDVREPSEYVEGHVPGAELLPMGQVPVRHTDLPKGEPVYVICRSGNRSRTVMDYLVRAGHDAYSVDGGTMAWISQGHPVVTGPNRDRA</sequence>
<protein>
    <submittedName>
        <fullName evidence="2">Rhodanese-related sulfurtransferase</fullName>
    </submittedName>
</protein>
<proteinExistence type="predicted"/>
<dbReference type="InterPro" id="IPR001763">
    <property type="entry name" value="Rhodanese-like_dom"/>
</dbReference>
<dbReference type="PANTHER" id="PTHR43031">
    <property type="entry name" value="FAD-DEPENDENT OXIDOREDUCTASE"/>
    <property type="match status" value="1"/>
</dbReference>
<organism evidence="2 3">
    <name type="scientific">Georgenia muralis</name>
    <dbReference type="NCBI Taxonomy" id="154117"/>
    <lineage>
        <taxon>Bacteria</taxon>
        <taxon>Bacillati</taxon>
        <taxon>Actinomycetota</taxon>
        <taxon>Actinomycetes</taxon>
        <taxon>Micrococcales</taxon>
        <taxon>Bogoriellaceae</taxon>
        <taxon>Georgenia</taxon>
    </lineage>
</organism>
<dbReference type="EMBL" id="RKRA01000001">
    <property type="protein sequence ID" value="RPF26720.1"/>
    <property type="molecule type" value="Genomic_DNA"/>
</dbReference>
<dbReference type="InterPro" id="IPR050229">
    <property type="entry name" value="GlpE_sulfurtransferase"/>
</dbReference>
<dbReference type="Gene3D" id="3.40.250.10">
    <property type="entry name" value="Rhodanese-like domain"/>
    <property type="match status" value="1"/>
</dbReference>
<evidence type="ECO:0000259" key="1">
    <source>
        <dbReference type="PROSITE" id="PS50206"/>
    </source>
</evidence>
<evidence type="ECO:0000313" key="2">
    <source>
        <dbReference type="EMBL" id="RPF26720.1"/>
    </source>
</evidence>
<comment type="caution">
    <text evidence="2">The sequence shown here is derived from an EMBL/GenBank/DDBJ whole genome shotgun (WGS) entry which is preliminary data.</text>
</comment>
<dbReference type="Proteomes" id="UP000280726">
    <property type="component" value="Unassembled WGS sequence"/>
</dbReference>
<dbReference type="SUPFAM" id="SSF52821">
    <property type="entry name" value="Rhodanese/Cell cycle control phosphatase"/>
    <property type="match status" value="1"/>
</dbReference>
<dbReference type="PANTHER" id="PTHR43031:SF1">
    <property type="entry name" value="PYRIDINE NUCLEOTIDE-DISULPHIDE OXIDOREDUCTASE"/>
    <property type="match status" value="1"/>
</dbReference>
<name>A0A3N4Z6E1_9MICO</name>
<dbReference type="InterPro" id="IPR036873">
    <property type="entry name" value="Rhodanese-like_dom_sf"/>
</dbReference>
<dbReference type="GO" id="GO:0004792">
    <property type="term" value="F:thiosulfate-cyanide sulfurtransferase activity"/>
    <property type="evidence" value="ECO:0007669"/>
    <property type="project" value="InterPro"/>
</dbReference>